<comment type="caution">
    <text evidence="8">The sequence shown here is derived from an EMBL/GenBank/DDBJ whole genome shotgun (WGS) entry which is preliminary data.</text>
</comment>
<keyword evidence="2 4" id="KW-0807">Transducer</keyword>
<dbReference type="CDD" id="cd06225">
    <property type="entry name" value="HAMP"/>
    <property type="match status" value="1"/>
</dbReference>
<protein>
    <submittedName>
        <fullName evidence="8">Methyl-accepting chemotaxis protein</fullName>
    </submittedName>
</protein>
<keyword evidence="5" id="KW-1133">Transmembrane helix</keyword>
<evidence type="ECO:0000256" key="5">
    <source>
        <dbReference type="SAM" id="Phobius"/>
    </source>
</evidence>
<keyword evidence="5" id="KW-0812">Transmembrane</keyword>
<evidence type="ECO:0000256" key="2">
    <source>
        <dbReference type="ARBA" id="ARBA00023224"/>
    </source>
</evidence>
<proteinExistence type="inferred from homology"/>
<feature type="transmembrane region" description="Helical" evidence="5">
    <location>
        <begin position="84"/>
        <end position="105"/>
    </location>
</feature>
<dbReference type="SMART" id="SM00283">
    <property type="entry name" value="MA"/>
    <property type="match status" value="1"/>
</dbReference>
<dbReference type="Proteomes" id="UP001524569">
    <property type="component" value="Unassembled WGS sequence"/>
</dbReference>
<evidence type="ECO:0000256" key="3">
    <source>
        <dbReference type="ARBA" id="ARBA00029447"/>
    </source>
</evidence>
<comment type="subcellular location">
    <subcellularLocation>
        <location evidence="1">Membrane</location>
    </subcellularLocation>
</comment>
<organism evidence="8 9">
    <name type="scientific">Methylomonas aurea</name>
    <dbReference type="NCBI Taxonomy" id="2952224"/>
    <lineage>
        <taxon>Bacteria</taxon>
        <taxon>Pseudomonadati</taxon>
        <taxon>Pseudomonadota</taxon>
        <taxon>Gammaproteobacteria</taxon>
        <taxon>Methylococcales</taxon>
        <taxon>Methylococcaceae</taxon>
        <taxon>Methylomonas</taxon>
    </lineage>
</organism>
<gene>
    <name evidence="8" type="ORF">NP603_21800</name>
</gene>
<dbReference type="PANTHER" id="PTHR32089:SF112">
    <property type="entry name" value="LYSOZYME-LIKE PROTEIN-RELATED"/>
    <property type="match status" value="1"/>
</dbReference>
<dbReference type="PROSITE" id="PS50885">
    <property type="entry name" value="HAMP"/>
    <property type="match status" value="1"/>
</dbReference>
<dbReference type="Pfam" id="PF00015">
    <property type="entry name" value="MCPsignal"/>
    <property type="match status" value="1"/>
</dbReference>
<dbReference type="RefSeq" id="WP_256612970.1">
    <property type="nucleotide sequence ID" value="NZ_JANIBM010000084.1"/>
</dbReference>
<keyword evidence="9" id="KW-1185">Reference proteome</keyword>
<comment type="similarity">
    <text evidence="3">Belongs to the methyl-accepting chemotaxis (MCP) protein family.</text>
</comment>
<dbReference type="PANTHER" id="PTHR32089">
    <property type="entry name" value="METHYL-ACCEPTING CHEMOTAXIS PROTEIN MCPB"/>
    <property type="match status" value="1"/>
</dbReference>
<dbReference type="CDD" id="cd11386">
    <property type="entry name" value="MCP_signal"/>
    <property type="match status" value="1"/>
</dbReference>
<dbReference type="Gene3D" id="1.10.287.950">
    <property type="entry name" value="Methyl-accepting chemotaxis protein"/>
    <property type="match status" value="1"/>
</dbReference>
<evidence type="ECO:0000256" key="4">
    <source>
        <dbReference type="PROSITE-ProRule" id="PRU00284"/>
    </source>
</evidence>
<dbReference type="InterPro" id="IPR003660">
    <property type="entry name" value="HAMP_dom"/>
</dbReference>
<reference evidence="8 9" key="1">
    <citation type="submission" date="2022-07" db="EMBL/GenBank/DDBJ databases">
        <title>Methylomonas rivi sp. nov., Methylomonas rosea sp. nov., Methylomonas aureus sp. nov. and Methylomonas subterranea sp. nov., four novel methanotrophs isolated from a freshwater creek and the deep terrestrial subsurface.</title>
        <authorList>
            <person name="Abin C."/>
            <person name="Sankaranarayanan K."/>
            <person name="Garner C."/>
            <person name="Sindelar R."/>
            <person name="Kotary K."/>
            <person name="Garner R."/>
            <person name="Barclay S."/>
            <person name="Lawson P."/>
            <person name="Krumholz L."/>
        </authorList>
    </citation>
    <scope>NUCLEOTIDE SEQUENCE [LARGE SCALE GENOMIC DNA]</scope>
    <source>
        <strain evidence="8 9">SURF-1</strain>
    </source>
</reference>
<dbReference type="Pfam" id="PF00672">
    <property type="entry name" value="HAMP"/>
    <property type="match status" value="1"/>
</dbReference>
<name>A0ABT1UND5_9GAMM</name>
<keyword evidence="5" id="KW-0472">Membrane</keyword>
<evidence type="ECO:0000313" key="9">
    <source>
        <dbReference type="Proteomes" id="UP001524569"/>
    </source>
</evidence>
<dbReference type="InterPro" id="IPR004089">
    <property type="entry name" value="MCPsignal_dom"/>
</dbReference>
<feature type="domain" description="Methyl-accepting transducer" evidence="6">
    <location>
        <begin position="164"/>
        <end position="400"/>
    </location>
</feature>
<evidence type="ECO:0000259" key="7">
    <source>
        <dbReference type="PROSITE" id="PS50885"/>
    </source>
</evidence>
<feature type="domain" description="HAMP" evidence="7">
    <location>
        <begin position="107"/>
        <end position="159"/>
    </location>
</feature>
<accession>A0ABT1UND5</accession>
<sequence length="436" mass="46875">LTDEVKQQLLGDQRKYADLWWQEVEEHYLPAIERGDSAAKNDSMTKLDNYYDLHRQGVDKTVNSSTKFAADTLNNLNSVVDTTIGLLVGLALIGALVSMAMALLITKQIRASLALAGQVARAIADGDLTVSVPTYGQDEIGLLFQRLNEMRNKLHSLIDEIQNGVVQLNRHSAELLRAAADCDTIALDGSQAAGSMAASIEQLSVSLDQVNKSAIDTIRIATESGLSAQDSTKVIENSAKEMHKISELVLNAAGYIRNLENISSQITTIVDVIHGVAEQTNLLALNAAIEAARAGSYGRGFAVVADEVRTLAERTSTSSNEIKVMVEKIREASRASVLAMESGVKGVASGVQLSSQAGKSVKEILDAQSRVMISINGINQALKEQTVATHDMTSRVEVVSQGAESLARTVSKTRKSSEELASQAEILDKLASRFRL</sequence>
<evidence type="ECO:0000256" key="1">
    <source>
        <dbReference type="ARBA" id="ARBA00004370"/>
    </source>
</evidence>
<feature type="non-terminal residue" evidence="8">
    <location>
        <position position="1"/>
    </location>
</feature>
<evidence type="ECO:0000259" key="6">
    <source>
        <dbReference type="PROSITE" id="PS50111"/>
    </source>
</evidence>
<dbReference type="SMART" id="SM00304">
    <property type="entry name" value="HAMP"/>
    <property type="match status" value="1"/>
</dbReference>
<dbReference type="EMBL" id="JANIBM010000084">
    <property type="protein sequence ID" value="MCQ8183752.1"/>
    <property type="molecule type" value="Genomic_DNA"/>
</dbReference>
<evidence type="ECO:0000313" key="8">
    <source>
        <dbReference type="EMBL" id="MCQ8183752.1"/>
    </source>
</evidence>
<dbReference type="PROSITE" id="PS50111">
    <property type="entry name" value="CHEMOTAXIS_TRANSDUC_2"/>
    <property type="match status" value="1"/>
</dbReference>
<dbReference type="SUPFAM" id="SSF58104">
    <property type="entry name" value="Methyl-accepting chemotaxis protein (MCP) signaling domain"/>
    <property type="match status" value="1"/>
</dbReference>